<feature type="compositionally biased region" description="Basic and acidic residues" evidence="1">
    <location>
        <begin position="70"/>
        <end position="89"/>
    </location>
</feature>
<evidence type="ECO:0000313" key="3">
    <source>
        <dbReference type="Proteomes" id="UP000663879"/>
    </source>
</evidence>
<evidence type="ECO:0000313" key="2">
    <source>
        <dbReference type="EMBL" id="CAF1025750.1"/>
    </source>
</evidence>
<comment type="caution">
    <text evidence="2">The sequence shown here is derived from an EMBL/GenBank/DDBJ whole genome shotgun (WGS) entry which is preliminary data.</text>
</comment>
<dbReference type="AlphaFoldDB" id="A0A814IST9"/>
<name>A0A814IST9_9BILA</name>
<protein>
    <submittedName>
        <fullName evidence="2">Uncharacterized protein</fullName>
    </submittedName>
</protein>
<organism evidence="2 3">
    <name type="scientific">Brachionus calyciflorus</name>
    <dbReference type="NCBI Taxonomy" id="104777"/>
    <lineage>
        <taxon>Eukaryota</taxon>
        <taxon>Metazoa</taxon>
        <taxon>Spiralia</taxon>
        <taxon>Gnathifera</taxon>
        <taxon>Rotifera</taxon>
        <taxon>Eurotatoria</taxon>
        <taxon>Monogononta</taxon>
        <taxon>Pseudotrocha</taxon>
        <taxon>Ploima</taxon>
        <taxon>Brachionidae</taxon>
        <taxon>Brachionus</taxon>
    </lineage>
</organism>
<dbReference type="EMBL" id="CAJNOC010004551">
    <property type="protein sequence ID" value="CAF1025750.1"/>
    <property type="molecule type" value="Genomic_DNA"/>
</dbReference>
<gene>
    <name evidence="2" type="ORF">OXX778_LOCUS17609</name>
</gene>
<evidence type="ECO:0000256" key="1">
    <source>
        <dbReference type="SAM" id="MobiDB-lite"/>
    </source>
</evidence>
<accession>A0A814IST9</accession>
<feature type="region of interest" description="Disordered" evidence="1">
    <location>
        <begin position="40"/>
        <end position="89"/>
    </location>
</feature>
<keyword evidence="3" id="KW-1185">Reference proteome</keyword>
<reference evidence="2" key="1">
    <citation type="submission" date="2021-02" db="EMBL/GenBank/DDBJ databases">
        <authorList>
            <person name="Nowell W R."/>
        </authorList>
    </citation>
    <scope>NUCLEOTIDE SEQUENCE</scope>
    <source>
        <strain evidence="2">Ploen Becks lab</strain>
    </source>
</reference>
<dbReference type="Proteomes" id="UP000663879">
    <property type="component" value="Unassembled WGS sequence"/>
</dbReference>
<sequence length="89" mass="10372">MTIPFYIIDEVMIRNNGASTTMRKTNESLNHFLNETSVRENTSHAVIRQNNNMNINLEKKNIEKKKKNKDKSDKSDKSFEKRSADNKVV</sequence>
<proteinExistence type="predicted"/>